<comment type="caution">
    <text evidence="8">The sequence shown here is derived from an EMBL/GenBank/DDBJ whole genome shotgun (WGS) entry which is preliminary data.</text>
</comment>
<keyword evidence="4" id="KW-0804">Transcription</keyword>
<dbReference type="InterPro" id="IPR052207">
    <property type="entry name" value="Max-like/E-box_TFs"/>
</dbReference>
<feature type="region of interest" description="Disordered" evidence="6">
    <location>
        <begin position="151"/>
        <end position="171"/>
    </location>
</feature>
<dbReference type="GO" id="GO:0000978">
    <property type="term" value="F:RNA polymerase II cis-regulatory region sequence-specific DNA binding"/>
    <property type="evidence" value="ECO:0007669"/>
    <property type="project" value="TreeGrafter"/>
</dbReference>
<evidence type="ECO:0000256" key="2">
    <source>
        <dbReference type="ARBA" id="ARBA00023015"/>
    </source>
</evidence>
<dbReference type="Proteomes" id="UP001138500">
    <property type="component" value="Unassembled WGS sequence"/>
</dbReference>
<evidence type="ECO:0000256" key="6">
    <source>
        <dbReference type="SAM" id="MobiDB-lite"/>
    </source>
</evidence>
<keyword evidence="2" id="KW-0805">Transcription regulation</keyword>
<feature type="region of interest" description="Disordered" evidence="6">
    <location>
        <begin position="1"/>
        <end position="81"/>
    </location>
</feature>
<dbReference type="GO" id="GO:0046983">
    <property type="term" value="F:protein dimerization activity"/>
    <property type="evidence" value="ECO:0007669"/>
    <property type="project" value="InterPro"/>
</dbReference>
<dbReference type="Pfam" id="PF00010">
    <property type="entry name" value="HLH"/>
    <property type="match status" value="1"/>
</dbReference>
<organism evidence="8 9">
    <name type="scientific">Teratosphaeria destructans</name>
    <dbReference type="NCBI Taxonomy" id="418781"/>
    <lineage>
        <taxon>Eukaryota</taxon>
        <taxon>Fungi</taxon>
        <taxon>Dikarya</taxon>
        <taxon>Ascomycota</taxon>
        <taxon>Pezizomycotina</taxon>
        <taxon>Dothideomycetes</taxon>
        <taxon>Dothideomycetidae</taxon>
        <taxon>Mycosphaerellales</taxon>
        <taxon>Teratosphaeriaceae</taxon>
        <taxon>Teratosphaeria</taxon>
    </lineage>
</organism>
<dbReference type="SMART" id="SM00353">
    <property type="entry name" value="HLH"/>
    <property type="match status" value="1"/>
</dbReference>
<protein>
    <submittedName>
        <fullName evidence="8">Helix loop helix domain</fullName>
    </submittedName>
</protein>
<dbReference type="GO" id="GO:0005634">
    <property type="term" value="C:nucleus"/>
    <property type="evidence" value="ECO:0007669"/>
    <property type="project" value="UniProtKB-SubCell"/>
</dbReference>
<reference evidence="8 9" key="2">
    <citation type="journal article" date="2021" name="Curr. Genet.">
        <title>Genetic response to nitrogen starvation in the aggressive Eucalyptus foliar pathogen Teratosphaeria destructans.</title>
        <authorList>
            <person name="Havenga M."/>
            <person name="Wingfield B.D."/>
            <person name="Wingfield M.J."/>
            <person name="Dreyer L.L."/>
            <person name="Roets F."/>
            <person name="Aylward J."/>
        </authorList>
    </citation>
    <scope>NUCLEOTIDE SEQUENCE [LARGE SCALE GENOMIC DNA]</scope>
    <source>
        <strain evidence="8">CMW44962</strain>
    </source>
</reference>
<proteinExistence type="predicted"/>
<dbReference type="AlphaFoldDB" id="A0A9W7SV18"/>
<evidence type="ECO:0000256" key="5">
    <source>
        <dbReference type="ARBA" id="ARBA00023242"/>
    </source>
</evidence>
<keyword evidence="9" id="KW-1185">Reference proteome</keyword>
<name>A0A9W7SV18_9PEZI</name>
<gene>
    <name evidence="8" type="ORF">Tdes44962_MAKER08881</name>
</gene>
<dbReference type="EMBL" id="RIBY02001158">
    <property type="protein sequence ID" value="KAH9831902.1"/>
    <property type="molecule type" value="Genomic_DNA"/>
</dbReference>
<dbReference type="PANTHER" id="PTHR15741:SF39">
    <property type="entry name" value="BHLH TRANSCRIPTION FACTOR (EUROFUNG)"/>
    <property type="match status" value="1"/>
</dbReference>
<evidence type="ECO:0000259" key="7">
    <source>
        <dbReference type="PROSITE" id="PS50888"/>
    </source>
</evidence>
<dbReference type="PANTHER" id="PTHR15741">
    <property type="entry name" value="BASIC HELIX-LOOP-HELIX ZIP TRANSCRIPTION FACTOR"/>
    <property type="match status" value="1"/>
</dbReference>
<dbReference type="InterPro" id="IPR011598">
    <property type="entry name" value="bHLH_dom"/>
</dbReference>
<evidence type="ECO:0000256" key="1">
    <source>
        <dbReference type="ARBA" id="ARBA00004123"/>
    </source>
</evidence>
<feature type="domain" description="BHLH" evidence="7">
    <location>
        <begin position="68"/>
        <end position="119"/>
    </location>
</feature>
<evidence type="ECO:0000313" key="9">
    <source>
        <dbReference type="Proteomes" id="UP001138500"/>
    </source>
</evidence>
<dbReference type="SUPFAM" id="SSF47459">
    <property type="entry name" value="HLH, helix-loop-helix DNA-binding domain"/>
    <property type="match status" value="1"/>
</dbReference>
<dbReference type="GO" id="GO:0000981">
    <property type="term" value="F:DNA-binding transcription factor activity, RNA polymerase II-specific"/>
    <property type="evidence" value="ECO:0007669"/>
    <property type="project" value="TreeGrafter"/>
</dbReference>
<dbReference type="InterPro" id="IPR036638">
    <property type="entry name" value="HLH_DNA-bd_sf"/>
</dbReference>
<evidence type="ECO:0000313" key="8">
    <source>
        <dbReference type="EMBL" id="KAH9831902.1"/>
    </source>
</evidence>
<feature type="compositionally biased region" description="Basic and acidic residues" evidence="6">
    <location>
        <begin position="60"/>
        <end position="81"/>
    </location>
</feature>
<dbReference type="PROSITE" id="PS50888">
    <property type="entry name" value="BHLH"/>
    <property type="match status" value="1"/>
</dbReference>
<dbReference type="Gene3D" id="4.10.280.10">
    <property type="entry name" value="Helix-loop-helix DNA-binding domain"/>
    <property type="match status" value="1"/>
</dbReference>
<evidence type="ECO:0000256" key="4">
    <source>
        <dbReference type="ARBA" id="ARBA00023163"/>
    </source>
</evidence>
<accession>A0A9W7SV18</accession>
<comment type="subcellular location">
    <subcellularLocation>
        <location evidence="1">Nucleus</location>
    </subcellularLocation>
</comment>
<feature type="compositionally biased region" description="Polar residues" evidence="6">
    <location>
        <begin position="1"/>
        <end position="24"/>
    </location>
</feature>
<evidence type="ECO:0000256" key="3">
    <source>
        <dbReference type="ARBA" id="ARBA00023125"/>
    </source>
</evidence>
<sequence>MASNSSPRGNDANYNRPSNGSAYRQPNFYAHTGGDTINNHPTHPIGPNGNIYTSLPTMADKGRLSEQQKKENHIASEQKRRQAIREGFDMLSRIVPGMEGQGRSEAVVLQASVEFLKKQMMLKDQLWNVARANGTSKEEFEKYYRDGGKAIKEQEEYTQHPGGGYYPKHDS</sequence>
<keyword evidence="5" id="KW-0539">Nucleus</keyword>
<reference evidence="8 9" key="1">
    <citation type="journal article" date="2018" name="IMA Fungus">
        <title>IMA Genome-F 10: Nine draft genome sequences of Claviceps purpurea s.lat., including C. arundinis, C. humidiphila, and C. cf. spartinae, pseudomolecules for the pitch canker pathogen Fusarium circinatum, draft genome of Davidsoniella eucalypti, Grosmannia galeiformis, Quambalaria eucalypti, and Teratosphaeria destructans.</title>
        <authorList>
            <person name="Wingfield B.D."/>
            <person name="Liu M."/>
            <person name="Nguyen H.D."/>
            <person name="Lane F.A."/>
            <person name="Morgan S.W."/>
            <person name="De Vos L."/>
            <person name="Wilken P.M."/>
            <person name="Duong T.A."/>
            <person name="Aylward J."/>
            <person name="Coetzee M.P."/>
            <person name="Dadej K."/>
            <person name="De Beer Z.W."/>
            <person name="Findlay W."/>
            <person name="Havenga M."/>
            <person name="Kolarik M."/>
            <person name="Menzies J.G."/>
            <person name="Naidoo K."/>
            <person name="Pochopski O."/>
            <person name="Shoukouhi P."/>
            <person name="Santana Q.C."/>
            <person name="Seifert K.A."/>
            <person name="Soal N."/>
            <person name="Steenkamp E.T."/>
            <person name="Tatham C.T."/>
            <person name="van der Nest M.A."/>
            <person name="Wingfield M.J."/>
        </authorList>
    </citation>
    <scope>NUCLEOTIDE SEQUENCE [LARGE SCALE GENOMIC DNA]</scope>
    <source>
        <strain evidence="8">CMW44962</strain>
    </source>
</reference>
<dbReference type="OrthoDB" id="5778525at2759"/>
<keyword evidence="3" id="KW-0238">DNA-binding</keyword>